<dbReference type="RefSeq" id="WP_354145122.1">
    <property type="nucleotide sequence ID" value="NZ_JAZDQV010000009.1"/>
</dbReference>
<reference evidence="1 2" key="1">
    <citation type="submission" date="2024-01" db="EMBL/GenBank/DDBJ databases">
        <title>The genome sequence of Erythrobacteraceae sp. strain 1XM1-14.</title>
        <authorList>
            <person name="Liu Y."/>
        </authorList>
    </citation>
    <scope>NUCLEOTIDE SEQUENCE [LARGE SCALE GENOMIC DNA]</scope>
    <source>
        <strain evidence="1 2">1XM1-14</strain>
    </source>
</reference>
<comment type="caution">
    <text evidence="1">The sequence shown here is derived from an EMBL/GenBank/DDBJ whole genome shotgun (WGS) entry which is preliminary data.</text>
</comment>
<evidence type="ECO:0000313" key="1">
    <source>
        <dbReference type="EMBL" id="MEE1878018.1"/>
    </source>
</evidence>
<name>A0ABU7GGQ0_9SPHN</name>
<accession>A0ABU7GGQ0</accession>
<dbReference type="EMBL" id="JAZDQV010000009">
    <property type="protein sequence ID" value="MEE1878018.1"/>
    <property type="molecule type" value="Genomic_DNA"/>
</dbReference>
<evidence type="ECO:0000313" key="2">
    <source>
        <dbReference type="Proteomes" id="UP001343492"/>
    </source>
</evidence>
<gene>
    <name evidence="1" type="ORF">VRS74_10015</name>
</gene>
<keyword evidence="2" id="KW-1185">Reference proteome</keyword>
<protein>
    <submittedName>
        <fullName evidence="1">Uncharacterized protein</fullName>
    </submittedName>
</protein>
<organism evidence="1 2">
    <name type="scientific">Altererythrobacter litoralis</name>
    <dbReference type="NCBI Taxonomy" id="3113904"/>
    <lineage>
        <taxon>Bacteria</taxon>
        <taxon>Pseudomonadati</taxon>
        <taxon>Pseudomonadota</taxon>
        <taxon>Alphaproteobacteria</taxon>
        <taxon>Sphingomonadales</taxon>
        <taxon>Erythrobacteraceae</taxon>
        <taxon>Altererythrobacter</taxon>
    </lineage>
</organism>
<proteinExistence type="predicted"/>
<dbReference type="Proteomes" id="UP001343492">
    <property type="component" value="Unassembled WGS sequence"/>
</dbReference>
<sequence length="593" mass="64861">MAFTPAPAAAQEDGTSLDVREFTCPLGGASFNQDVGYYAFPLLTMPDGSWLGDYETGVQIPVCPNNGLVLLPDLTPAEDEDADGNQPMRYLAYSAPELAALPALIADPEYHALKSDGGYAQAWWIADKLGHSPLSRFMLLQRSTWATRDPALRKKLVARFADHAPALVAQFPQEDMRKHYSQLLIVNALRELGRFDEALVYLDAIDFEAAAYEPIGSILLYGEKLRLAIAQRDDGRFAAETLPGRMVGEICGGGMAVVYGPTSPATKASCKIRRDREEQEERDRKAAYELRDDIPALTRKCADVPPPQRGGALILACDLLQDDLERIAANELTKDGRALAAKCDASDEESRDEAMRQACFNYASAIKRALGEQLPDDPEAFALFCGEEATGGGADEDFWLPSACVRAEISLEHRKVERLLADPATLAGLCAREEEVSKNDVRLDAILSRTCLSYELDQERAAIANLASDVAAFDCACGKFRKTNSAGNEVYGLSEAQTECRNAWRLRENDKARAAAEAKGLKCFNDASYSPDRPRCVSPEKYALEMAPAVDDGPDPFDLSYFNEGSSLMEVAHLRAAAIIAEAKRIGRRPDEL</sequence>